<dbReference type="Proteomes" id="UP001144280">
    <property type="component" value="Unassembled WGS sequence"/>
</dbReference>
<organism evidence="1 2">
    <name type="scientific">Phytohabitans aurantiacus</name>
    <dbReference type="NCBI Taxonomy" id="3016789"/>
    <lineage>
        <taxon>Bacteria</taxon>
        <taxon>Bacillati</taxon>
        <taxon>Actinomycetota</taxon>
        <taxon>Actinomycetes</taxon>
        <taxon>Micromonosporales</taxon>
        <taxon>Micromonosporaceae</taxon>
    </lineage>
</organism>
<protein>
    <submittedName>
        <fullName evidence="1">Uncharacterized protein</fullName>
    </submittedName>
</protein>
<dbReference type="EMBL" id="BSDI01000096">
    <property type="protein sequence ID" value="GLI03699.1"/>
    <property type="molecule type" value="Genomic_DNA"/>
</dbReference>
<sequence length="86" mass="9688">MNPMPADRDLSVGDPVLGKSRLLSRQCATCIFKPGNLMHLQEGRLKDLVSETRATEGFIVCHSTLPHYPKGAELHSLQRRMREDET</sequence>
<keyword evidence="2" id="KW-1185">Reference proteome</keyword>
<proteinExistence type="predicted"/>
<name>A0ABQ5RAB1_9ACTN</name>
<dbReference type="RefSeq" id="WP_281906088.1">
    <property type="nucleotide sequence ID" value="NZ_BSDI01000096.1"/>
</dbReference>
<evidence type="ECO:0000313" key="1">
    <source>
        <dbReference type="EMBL" id="GLI03699.1"/>
    </source>
</evidence>
<gene>
    <name evidence="1" type="ORF">Pa4123_89780</name>
</gene>
<reference evidence="1" key="1">
    <citation type="submission" date="2022-12" db="EMBL/GenBank/DDBJ databases">
        <title>New Phytohabitans aurantiacus sp. RD004123 nov., an actinomycete isolated from soil.</title>
        <authorList>
            <person name="Triningsih D.W."/>
            <person name="Harunari E."/>
            <person name="Igarashi Y."/>
        </authorList>
    </citation>
    <scope>NUCLEOTIDE SEQUENCE</scope>
    <source>
        <strain evidence="1">RD004123</strain>
    </source>
</reference>
<comment type="caution">
    <text evidence="1">The sequence shown here is derived from an EMBL/GenBank/DDBJ whole genome shotgun (WGS) entry which is preliminary data.</text>
</comment>
<evidence type="ECO:0000313" key="2">
    <source>
        <dbReference type="Proteomes" id="UP001144280"/>
    </source>
</evidence>
<accession>A0ABQ5RAB1</accession>